<accession>A0AAF1JZE6</accession>
<dbReference type="PROSITE" id="PS50112">
    <property type="entry name" value="PAS"/>
    <property type="match status" value="1"/>
</dbReference>
<dbReference type="Pfam" id="PF00989">
    <property type="entry name" value="PAS"/>
    <property type="match status" value="1"/>
</dbReference>
<dbReference type="SMART" id="SM00091">
    <property type="entry name" value="PAS"/>
    <property type="match status" value="2"/>
</dbReference>
<dbReference type="SUPFAM" id="SSF55785">
    <property type="entry name" value="PYP-like sensor domain (PAS domain)"/>
    <property type="match status" value="2"/>
</dbReference>
<reference evidence="2" key="2">
    <citation type="journal article" date="2021" name="Syst. Appl. Microbiol.">
        <title>Roseomonas hellenica sp. nov., isolated from roots of wild-growing Alkanna tinctoria.</title>
        <authorList>
            <person name="Rat A."/>
            <person name="Naranjo H.D."/>
            <person name="Lebbe L."/>
            <person name="Cnockaert M."/>
            <person name="Krigas N."/>
            <person name="Grigoriadou K."/>
            <person name="Maloupa E."/>
            <person name="Willems A."/>
        </authorList>
    </citation>
    <scope>NUCLEOTIDE SEQUENCE</scope>
    <source>
        <strain evidence="2">LMG 28251</strain>
    </source>
</reference>
<keyword evidence="3" id="KW-1185">Reference proteome</keyword>
<dbReference type="GO" id="GO:0006355">
    <property type="term" value="P:regulation of DNA-templated transcription"/>
    <property type="evidence" value="ECO:0007669"/>
    <property type="project" value="InterPro"/>
</dbReference>
<gene>
    <name evidence="2" type="primary">ppsR</name>
    <name evidence="2" type="ORF">GXW79_05190</name>
</gene>
<dbReference type="PRINTS" id="PR01590">
    <property type="entry name" value="HTHFIS"/>
</dbReference>
<organism evidence="2 3">
    <name type="scientific">Plastoroseomonas arctica</name>
    <dbReference type="NCBI Taxonomy" id="1509237"/>
    <lineage>
        <taxon>Bacteria</taxon>
        <taxon>Pseudomonadati</taxon>
        <taxon>Pseudomonadota</taxon>
        <taxon>Alphaproteobacteria</taxon>
        <taxon>Acetobacterales</taxon>
        <taxon>Acetobacteraceae</taxon>
        <taxon>Plastoroseomonas</taxon>
    </lineage>
</organism>
<protein>
    <submittedName>
        <fullName evidence="2">Transcriptional regulator PpsR</fullName>
    </submittedName>
</protein>
<name>A0AAF1JZE6_9PROT</name>
<dbReference type="SUPFAM" id="SSF46689">
    <property type="entry name" value="Homeodomain-like"/>
    <property type="match status" value="1"/>
</dbReference>
<dbReference type="NCBIfam" id="TIGR00229">
    <property type="entry name" value="sensory_box"/>
    <property type="match status" value="1"/>
</dbReference>
<dbReference type="Proteomes" id="UP001196068">
    <property type="component" value="Unassembled WGS sequence"/>
</dbReference>
<dbReference type="InterPro" id="IPR000014">
    <property type="entry name" value="PAS"/>
</dbReference>
<dbReference type="AlphaFoldDB" id="A0AAF1JZE6"/>
<dbReference type="InterPro" id="IPR011785">
    <property type="entry name" value="Tscrpt_reg_PpsR-CrtJ"/>
</dbReference>
<dbReference type="Pfam" id="PF13188">
    <property type="entry name" value="PAS_8"/>
    <property type="match status" value="1"/>
</dbReference>
<dbReference type="Gene3D" id="1.10.10.60">
    <property type="entry name" value="Homeodomain-like"/>
    <property type="match status" value="1"/>
</dbReference>
<evidence type="ECO:0000313" key="3">
    <source>
        <dbReference type="Proteomes" id="UP001196068"/>
    </source>
</evidence>
<comment type="caution">
    <text evidence="2">The sequence shown here is derived from an EMBL/GenBank/DDBJ whole genome shotgun (WGS) entry which is preliminary data.</text>
</comment>
<dbReference type="Gene3D" id="1.20.5.430">
    <property type="match status" value="1"/>
</dbReference>
<dbReference type="GO" id="GO:0043565">
    <property type="term" value="F:sequence-specific DNA binding"/>
    <property type="evidence" value="ECO:0007669"/>
    <property type="project" value="InterPro"/>
</dbReference>
<dbReference type="InterPro" id="IPR002197">
    <property type="entry name" value="HTH_Fis"/>
</dbReference>
<dbReference type="EMBL" id="JAAEDH010000004">
    <property type="protein sequence ID" value="MBR0654471.1"/>
    <property type="molecule type" value="Genomic_DNA"/>
</dbReference>
<feature type="domain" description="PAS" evidence="1">
    <location>
        <begin position="153"/>
        <end position="224"/>
    </location>
</feature>
<evidence type="ECO:0000313" key="2">
    <source>
        <dbReference type="EMBL" id="MBR0654471.1"/>
    </source>
</evidence>
<proteinExistence type="predicted"/>
<dbReference type="CDD" id="cd00130">
    <property type="entry name" value="PAS"/>
    <property type="match status" value="2"/>
</dbReference>
<dbReference type="NCBIfam" id="TIGR02040">
    <property type="entry name" value="PpsR-CrtJ"/>
    <property type="match status" value="1"/>
</dbReference>
<sequence>MLGFAAPGKSLGDLDAESAATVIAAAADVTILLDGAGVIRDVAFGSEELAPSFEGWRSWIGRAWVDTVTEESRPKAEALLREAPKPSVPRWRHLNQSVPAGPAIPLLYASARVANQQRTVIFGRDLRPVSALQQRLVQAQQAMERDYARLRQAETRYRLLFQMSAEPVMVIDAVALRVVEANLAADRLFGADLASSTGRTFLEAFDAAGQPRVQAMLAGVRSAGQADDVLVRLADGEREVAVSAALLRQEKAALFLVRLAFPNAAGVSSLGPAGRSRLLEFVESAPDAFVVAKEDGTILSANPAFLEMAEIATEEQARGEPLSRFLGRHGFELDVLIANLRARGPVRLFETRLRGAHGAQSAVEVSAVIVVEGGPPCFGFTIRDVGKRLAPSQPAEALTMPRPVEQLTELVGRVPLKELVREATDVIERLAIEAALELSGDNRASAAEMLGLSRQSLYVKLRRYGLGDLDSQDEPS</sequence>
<dbReference type="InterPro" id="IPR035965">
    <property type="entry name" value="PAS-like_dom_sf"/>
</dbReference>
<reference evidence="2" key="1">
    <citation type="submission" date="2020-01" db="EMBL/GenBank/DDBJ databases">
        <authorList>
            <person name="Rat A."/>
        </authorList>
    </citation>
    <scope>NUCLEOTIDE SEQUENCE</scope>
    <source>
        <strain evidence="2">LMG 28251</strain>
    </source>
</reference>
<dbReference type="InterPro" id="IPR013767">
    <property type="entry name" value="PAS_fold"/>
</dbReference>
<dbReference type="InterPro" id="IPR009057">
    <property type="entry name" value="Homeodomain-like_sf"/>
</dbReference>
<dbReference type="RefSeq" id="WP_367614808.1">
    <property type="nucleotide sequence ID" value="NZ_JAAEDH010000004.1"/>
</dbReference>
<dbReference type="Pfam" id="PF02954">
    <property type="entry name" value="HTH_8"/>
    <property type="match status" value="1"/>
</dbReference>
<dbReference type="Gene3D" id="3.30.450.20">
    <property type="entry name" value="PAS domain"/>
    <property type="match status" value="2"/>
</dbReference>
<evidence type="ECO:0000259" key="1">
    <source>
        <dbReference type="PROSITE" id="PS50112"/>
    </source>
</evidence>